<keyword evidence="2" id="KW-0812">Transmembrane</keyword>
<feature type="compositionally biased region" description="Basic and acidic residues" evidence="1">
    <location>
        <begin position="316"/>
        <end position="329"/>
    </location>
</feature>
<keyword evidence="4" id="KW-1185">Reference proteome</keyword>
<feature type="region of interest" description="Disordered" evidence="1">
    <location>
        <begin position="299"/>
        <end position="329"/>
    </location>
</feature>
<accession>A0A8J3S551</accession>
<evidence type="ECO:0000256" key="2">
    <source>
        <dbReference type="SAM" id="Phobius"/>
    </source>
</evidence>
<keyword evidence="2" id="KW-0472">Membrane</keyword>
<dbReference type="EMBL" id="BOOI01000083">
    <property type="protein sequence ID" value="GIH88556.1"/>
    <property type="molecule type" value="Genomic_DNA"/>
</dbReference>
<reference evidence="3" key="1">
    <citation type="submission" date="2021-01" db="EMBL/GenBank/DDBJ databases">
        <title>Whole genome shotgun sequence of Planobispora rosea NBRC 15558.</title>
        <authorList>
            <person name="Komaki H."/>
            <person name="Tamura T."/>
        </authorList>
    </citation>
    <scope>NUCLEOTIDE SEQUENCE</scope>
    <source>
        <strain evidence="3">NBRC 15558</strain>
    </source>
</reference>
<keyword evidence="2" id="KW-1133">Transmembrane helix</keyword>
<evidence type="ECO:0000313" key="3">
    <source>
        <dbReference type="EMBL" id="GIH88556.1"/>
    </source>
</evidence>
<proteinExistence type="predicted"/>
<dbReference type="Proteomes" id="UP000655044">
    <property type="component" value="Unassembled WGS sequence"/>
</dbReference>
<evidence type="ECO:0000256" key="1">
    <source>
        <dbReference type="SAM" id="MobiDB-lite"/>
    </source>
</evidence>
<sequence length="329" mass="35245">MNIADLARLRDEDLAREPVGQASGAGARALMEAIMAEERAPVRPRPRWVRLPVRRGATWRGLPVRRGSTWRGFSVRQGSTWRRGVGFGVAAVGLAVALVVGTPFGGPATEYANAAVSLKTGEEFLEVVINDPEADAATFTEAFRAVGLDAEVKKVPVAPEDVGTLVGPATPGDFPPGTGVTTARSGGSCPSVWCGKISMPVRYTGRIVFGVGRLAAPGEPYAVPVQIIPIPPDGSPDGYEGRGKPVSEVRAEMERRGMKIKYSLVWLEPDGSGHGYTVDADRVRDHWIVESGLKRASDTVELRIEPGPDVPPDSVPRADEPLPRGWWED</sequence>
<comment type="caution">
    <text evidence="3">The sequence shown here is derived from an EMBL/GenBank/DDBJ whole genome shotgun (WGS) entry which is preliminary data.</text>
</comment>
<evidence type="ECO:0000313" key="4">
    <source>
        <dbReference type="Proteomes" id="UP000655044"/>
    </source>
</evidence>
<dbReference type="RefSeq" id="WP_176728338.1">
    <property type="nucleotide sequence ID" value="NZ_BMQP01000054.1"/>
</dbReference>
<name>A0A8J3S551_PLARO</name>
<gene>
    <name evidence="3" type="ORF">Pro02_69640</name>
</gene>
<dbReference type="AlphaFoldDB" id="A0A8J3S551"/>
<organism evidence="3 4">
    <name type="scientific">Planobispora rosea</name>
    <dbReference type="NCBI Taxonomy" id="35762"/>
    <lineage>
        <taxon>Bacteria</taxon>
        <taxon>Bacillati</taxon>
        <taxon>Actinomycetota</taxon>
        <taxon>Actinomycetes</taxon>
        <taxon>Streptosporangiales</taxon>
        <taxon>Streptosporangiaceae</taxon>
        <taxon>Planobispora</taxon>
    </lineage>
</organism>
<feature type="transmembrane region" description="Helical" evidence="2">
    <location>
        <begin position="84"/>
        <end position="104"/>
    </location>
</feature>
<protein>
    <submittedName>
        <fullName evidence="3">Uncharacterized protein</fullName>
    </submittedName>
</protein>